<accession>A0A7T0PWS0</accession>
<name>A0A7T0PWS0_9ACTO</name>
<dbReference type="Proteomes" id="UP000594637">
    <property type="component" value="Chromosome"/>
</dbReference>
<gene>
    <name evidence="1" type="ORF">ID810_08860</name>
</gene>
<dbReference type="KEGG" id="arep:ID810_08860"/>
<dbReference type="Pfam" id="PF10739">
    <property type="entry name" value="DUF2550"/>
    <property type="match status" value="1"/>
</dbReference>
<proteinExistence type="predicted"/>
<evidence type="ECO:0000313" key="2">
    <source>
        <dbReference type="Proteomes" id="UP000594637"/>
    </source>
</evidence>
<evidence type="ECO:0000313" key="1">
    <source>
        <dbReference type="EMBL" id="QPL04855.1"/>
    </source>
</evidence>
<dbReference type="EMBL" id="CP063989">
    <property type="protein sequence ID" value="QPL04855.1"/>
    <property type="molecule type" value="Genomic_DNA"/>
</dbReference>
<dbReference type="AlphaFoldDB" id="A0A7T0PWS0"/>
<reference evidence="1 2" key="1">
    <citation type="submission" date="2020-11" db="EMBL/GenBank/DDBJ databases">
        <title>Actinomyces sp. ZJ750.</title>
        <authorList>
            <person name="Zhou J."/>
        </authorList>
    </citation>
    <scope>NUCLEOTIDE SEQUENCE [LARGE SCALE GENOMIC DNA]</scope>
    <source>
        <strain evidence="1 2">ZJ750</strain>
    </source>
</reference>
<dbReference type="InterPro" id="IPR019675">
    <property type="entry name" value="DUF2550"/>
</dbReference>
<organism evidence="1 2">
    <name type="scientific">Actinomyces respiraculi</name>
    <dbReference type="NCBI Taxonomy" id="2744574"/>
    <lineage>
        <taxon>Bacteria</taxon>
        <taxon>Bacillati</taxon>
        <taxon>Actinomycetota</taxon>
        <taxon>Actinomycetes</taxon>
        <taxon>Actinomycetales</taxon>
        <taxon>Actinomycetaceae</taxon>
        <taxon>Actinomyces</taxon>
    </lineage>
</organism>
<sequence>MATAGWCVLGLIALVLLLAVAFLVRLRILASRVGSFECALRPAGTERLMSGVAAFGDEAIAWHRLVSLSPWPRYRLPREVFEITDSRPRGADGRIIDVSCTVGGQRLELAMLEDSHSALVAWLEAAAPSQPRLF</sequence>
<keyword evidence="2" id="KW-1185">Reference proteome</keyword>
<protein>
    <submittedName>
        <fullName evidence="1">DUF2550 domain-containing protein</fullName>
    </submittedName>
</protein>